<keyword evidence="5" id="KW-1133">Transmembrane helix</keyword>
<evidence type="ECO:0000259" key="10">
    <source>
        <dbReference type="PROSITE" id="PS50262"/>
    </source>
</evidence>
<evidence type="ECO:0000256" key="3">
    <source>
        <dbReference type="ARBA" id="ARBA00022475"/>
    </source>
</evidence>
<dbReference type="PANTHER" id="PTHR46925:SF2">
    <property type="entry name" value="G-PROTEIN COUPLED RECEPTOR TKR-1-RELATED"/>
    <property type="match status" value="1"/>
</dbReference>
<name>A0A132A883_SARSC</name>
<dbReference type="Pfam" id="PF00001">
    <property type="entry name" value="7tm_1"/>
    <property type="match status" value="1"/>
</dbReference>
<protein>
    <submittedName>
        <fullName evidence="11">Tachykinin receptor-like protein</fullName>
    </submittedName>
</protein>
<dbReference type="Gene3D" id="1.20.1070.10">
    <property type="entry name" value="Rhodopsin 7-helix transmembrane proteins"/>
    <property type="match status" value="1"/>
</dbReference>
<evidence type="ECO:0000256" key="2">
    <source>
        <dbReference type="ARBA" id="ARBA00010663"/>
    </source>
</evidence>
<dbReference type="Proteomes" id="UP000616769">
    <property type="component" value="Unassembled WGS sequence"/>
</dbReference>
<dbReference type="GO" id="GO:0004995">
    <property type="term" value="F:tachykinin receptor activity"/>
    <property type="evidence" value="ECO:0007669"/>
    <property type="project" value="InterPro"/>
</dbReference>
<dbReference type="InterPro" id="IPR017452">
    <property type="entry name" value="GPCR_Rhodpsn_7TM"/>
</dbReference>
<comment type="similarity">
    <text evidence="2">Belongs to the G-protein coupled receptor 1 family.</text>
</comment>
<reference evidence="11 12" key="1">
    <citation type="journal article" date="2015" name="Parasit. Vectors">
        <title>Draft genome of the scabies mite.</title>
        <authorList>
            <person name="Rider S.D.Jr."/>
            <person name="Morgan M.S."/>
            <person name="Arlian L.G."/>
        </authorList>
    </citation>
    <scope>NUCLEOTIDE SEQUENCE [LARGE SCALE GENOMIC DNA]</scope>
    <source>
        <strain evidence="11">Arlian Lab</strain>
    </source>
</reference>
<dbReference type="InterPro" id="IPR000276">
    <property type="entry name" value="GPCR_Rhodpsn"/>
</dbReference>
<dbReference type="EMBL" id="JXLN01011300">
    <property type="protein sequence ID" value="KPM07089.1"/>
    <property type="molecule type" value="Genomic_DNA"/>
</dbReference>
<keyword evidence="7" id="KW-0472">Membrane</keyword>
<evidence type="ECO:0000256" key="5">
    <source>
        <dbReference type="ARBA" id="ARBA00022989"/>
    </source>
</evidence>
<evidence type="ECO:0000256" key="1">
    <source>
        <dbReference type="ARBA" id="ARBA00004651"/>
    </source>
</evidence>
<dbReference type="PRINTS" id="PR00237">
    <property type="entry name" value="GPCRRHODOPSN"/>
</dbReference>
<evidence type="ECO:0000256" key="9">
    <source>
        <dbReference type="ARBA" id="ARBA00023224"/>
    </source>
</evidence>
<dbReference type="AlphaFoldDB" id="A0A132A883"/>
<keyword evidence="9" id="KW-0807">Transducer</keyword>
<evidence type="ECO:0000256" key="4">
    <source>
        <dbReference type="ARBA" id="ARBA00022692"/>
    </source>
</evidence>
<gene>
    <name evidence="11" type="ORF">QR98_0055730</name>
</gene>
<comment type="caution">
    <text evidence="11">The sequence shown here is derived from an EMBL/GenBank/DDBJ whole genome shotgun (WGS) entry which is preliminary data.</text>
</comment>
<dbReference type="PANTHER" id="PTHR46925">
    <property type="entry name" value="G-PROTEIN COUPLED RECEPTOR TKR-1-RELATED"/>
    <property type="match status" value="1"/>
</dbReference>
<dbReference type="OrthoDB" id="5981855at2759"/>
<sequence length="94" mass="11132">MSRILWPGEQIGEHATLPQHTLIRSKRKVVCMLICVISVFALCWLPYHCYFIGIYWWPSLIKTPGIKHIYLAFYWFAMANSLFNPVILFAMNRR</sequence>
<keyword evidence="6" id="KW-0297">G-protein coupled receptor</keyword>
<dbReference type="InterPro" id="IPR001681">
    <property type="entry name" value="Neurokn_rcpt"/>
</dbReference>
<keyword evidence="3" id="KW-1003">Cell membrane</keyword>
<evidence type="ECO:0000256" key="8">
    <source>
        <dbReference type="ARBA" id="ARBA00023170"/>
    </source>
</evidence>
<accession>A0A132A883</accession>
<dbReference type="GO" id="GO:0005886">
    <property type="term" value="C:plasma membrane"/>
    <property type="evidence" value="ECO:0007669"/>
    <property type="project" value="UniProtKB-SubCell"/>
</dbReference>
<dbReference type="VEuPathDB" id="VectorBase:SSCA009071"/>
<evidence type="ECO:0000313" key="11">
    <source>
        <dbReference type="EMBL" id="KPM07089.1"/>
    </source>
</evidence>
<dbReference type="SUPFAM" id="SSF81321">
    <property type="entry name" value="Family A G protein-coupled receptor-like"/>
    <property type="match status" value="1"/>
</dbReference>
<evidence type="ECO:0000256" key="6">
    <source>
        <dbReference type="ARBA" id="ARBA00023040"/>
    </source>
</evidence>
<dbReference type="PROSITE" id="PS50262">
    <property type="entry name" value="G_PROTEIN_RECEP_F1_2"/>
    <property type="match status" value="1"/>
</dbReference>
<proteinExistence type="inferred from homology"/>
<feature type="domain" description="G-protein coupled receptors family 1 profile" evidence="10">
    <location>
        <begin position="1"/>
        <end position="88"/>
    </location>
</feature>
<evidence type="ECO:0000256" key="7">
    <source>
        <dbReference type="ARBA" id="ARBA00023136"/>
    </source>
</evidence>
<organism evidence="11 12">
    <name type="scientific">Sarcoptes scabiei</name>
    <name type="common">Itch mite</name>
    <name type="synonym">Acarus scabiei</name>
    <dbReference type="NCBI Taxonomy" id="52283"/>
    <lineage>
        <taxon>Eukaryota</taxon>
        <taxon>Metazoa</taxon>
        <taxon>Ecdysozoa</taxon>
        <taxon>Arthropoda</taxon>
        <taxon>Chelicerata</taxon>
        <taxon>Arachnida</taxon>
        <taxon>Acari</taxon>
        <taxon>Acariformes</taxon>
        <taxon>Sarcoptiformes</taxon>
        <taxon>Astigmata</taxon>
        <taxon>Psoroptidia</taxon>
        <taxon>Sarcoptoidea</taxon>
        <taxon>Sarcoptidae</taxon>
        <taxon>Sarcoptinae</taxon>
        <taxon>Sarcoptes</taxon>
    </lineage>
</organism>
<keyword evidence="4" id="KW-0812">Transmembrane</keyword>
<keyword evidence="8 11" id="KW-0675">Receptor</keyword>
<evidence type="ECO:0000313" key="12">
    <source>
        <dbReference type="Proteomes" id="UP000616769"/>
    </source>
</evidence>
<comment type="subcellular location">
    <subcellularLocation>
        <location evidence="1">Cell membrane</location>
        <topology evidence="1">Multi-pass membrane protein</topology>
    </subcellularLocation>
</comment>